<dbReference type="SUPFAM" id="SSF56529">
    <property type="entry name" value="FAH"/>
    <property type="match status" value="1"/>
</dbReference>
<dbReference type="InterPro" id="IPR051121">
    <property type="entry name" value="FAH"/>
</dbReference>
<reference evidence="3 4" key="1">
    <citation type="submission" date="2017-05" db="EMBL/GenBank/DDBJ databases">
        <title>Full genome sequence of Pseudorhodoplanes sinuspersici.</title>
        <authorList>
            <person name="Dastgheib S.M.M."/>
            <person name="Shavandi M."/>
            <person name="Tirandaz H."/>
        </authorList>
    </citation>
    <scope>NUCLEOTIDE SEQUENCE [LARGE SCALE GENOMIC DNA]</scope>
    <source>
        <strain evidence="3 4">RIPI110</strain>
    </source>
</reference>
<dbReference type="Pfam" id="PF01557">
    <property type="entry name" value="FAA_hydrolase"/>
    <property type="match status" value="1"/>
</dbReference>
<dbReference type="InterPro" id="IPR011234">
    <property type="entry name" value="Fumarylacetoacetase-like_C"/>
</dbReference>
<dbReference type="InterPro" id="IPR036663">
    <property type="entry name" value="Fumarylacetoacetase_C_sf"/>
</dbReference>
<gene>
    <name evidence="3" type="ORF">CAK95_18340</name>
</gene>
<dbReference type="EMBL" id="CP021112">
    <property type="protein sequence ID" value="ARQ00828.1"/>
    <property type="molecule type" value="Genomic_DNA"/>
</dbReference>
<dbReference type="AlphaFoldDB" id="A0A1W6ZU56"/>
<dbReference type="Proteomes" id="UP000194137">
    <property type="component" value="Chromosome"/>
</dbReference>
<protein>
    <submittedName>
        <fullName evidence="3">Uncharacterized protein</fullName>
    </submittedName>
</protein>
<evidence type="ECO:0000256" key="2">
    <source>
        <dbReference type="ARBA" id="ARBA00022723"/>
    </source>
</evidence>
<keyword evidence="2" id="KW-0479">Metal-binding</keyword>
<keyword evidence="4" id="KW-1185">Reference proteome</keyword>
<dbReference type="PANTHER" id="PTHR42796">
    <property type="entry name" value="FUMARYLACETOACETATE HYDROLASE DOMAIN-CONTAINING PROTEIN 2A-RELATED"/>
    <property type="match status" value="1"/>
</dbReference>
<dbReference type="GO" id="GO:0003824">
    <property type="term" value="F:catalytic activity"/>
    <property type="evidence" value="ECO:0007669"/>
    <property type="project" value="InterPro"/>
</dbReference>
<evidence type="ECO:0000313" key="3">
    <source>
        <dbReference type="EMBL" id="ARQ00828.1"/>
    </source>
</evidence>
<organism evidence="3 4">
    <name type="scientific">Pseudorhodoplanes sinuspersici</name>
    <dbReference type="NCBI Taxonomy" id="1235591"/>
    <lineage>
        <taxon>Bacteria</taxon>
        <taxon>Pseudomonadati</taxon>
        <taxon>Pseudomonadota</taxon>
        <taxon>Alphaproteobacteria</taxon>
        <taxon>Hyphomicrobiales</taxon>
        <taxon>Pseudorhodoplanes</taxon>
    </lineage>
</organism>
<name>A0A1W6ZU56_9HYPH</name>
<dbReference type="RefSeq" id="WP_086089223.1">
    <property type="nucleotide sequence ID" value="NZ_CP021112.1"/>
</dbReference>
<sequence length="331" mass="36822">MKLISFRWKDRDRVGFAISGDRFADLGEIAQAMGRPPYADMIALIEAGDEGLAFLREAQTFMLERPGRVNAIDAKAIVFHPPVRRPSKICGVALNNSASNDRKISAPDHPLFFLKPASSLVGHGQPIEVYDYYGSVHPEPELAVIIGKHCRHVQAKDALDVVYGYSIMNDMTGNFMRAQDMVHYYALYPSKDDPNVVERREQHLSYTARYKGSDTFGPFGPYLVTKDDIPDPHALDVLCWHKDELIAEDSTRYYTYSVPDVIAYITRYHSLWPGDVISMGTAFRPGKAGRRSLHTANITAFGGPVSVSITGLGTLVNPVKRMDDVEAQAAE</sequence>
<evidence type="ECO:0000313" key="4">
    <source>
        <dbReference type="Proteomes" id="UP000194137"/>
    </source>
</evidence>
<dbReference type="GO" id="GO:0046872">
    <property type="term" value="F:metal ion binding"/>
    <property type="evidence" value="ECO:0007669"/>
    <property type="project" value="UniProtKB-KW"/>
</dbReference>
<dbReference type="OrthoDB" id="5197601at2"/>
<dbReference type="Gene3D" id="3.90.850.10">
    <property type="entry name" value="Fumarylacetoacetase-like, C-terminal domain"/>
    <property type="match status" value="1"/>
</dbReference>
<evidence type="ECO:0000256" key="1">
    <source>
        <dbReference type="ARBA" id="ARBA00010211"/>
    </source>
</evidence>
<dbReference type="GO" id="GO:0044281">
    <property type="term" value="P:small molecule metabolic process"/>
    <property type="evidence" value="ECO:0007669"/>
    <property type="project" value="UniProtKB-ARBA"/>
</dbReference>
<dbReference type="KEGG" id="psin:CAK95_18340"/>
<dbReference type="STRING" id="1235591.CAK95_18340"/>
<proteinExistence type="inferred from homology"/>
<dbReference type="PANTHER" id="PTHR42796:SF4">
    <property type="entry name" value="FUMARYLACETOACETATE HYDROLASE DOMAIN-CONTAINING PROTEIN 2A"/>
    <property type="match status" value="1"/>
</dbReference>
<comment type="similarity">
    <text evidence="1">Belongs to the FAH family.</text>
</comment>
<accession>A0A1W6ZU56</accession>